<dbReference type="InterPro" id="IPR018062">
    <property type="entry name" value="HTH_AraC-typ_CS"/>
</dbReference>
<evidence type="ECO:0000259" key="5">
    <source>
        <dbReference type="PROSITE" id="PS01124"/>
    </source>
</evidence>
<keyword evidence="1" id="KW-0805">Transcription regulation</keyword>
<keyword evidence="4" id="KW-0472">Membrane</keyword>
<feature type="transmembrane region" description="Helical" evidence="4">
    <location>
        <begin position="36"/>
        <end position="58"/>
    </location>
</feature>
<dbReference type="GO" id="GO:0043565">
    <property type="term" value="F:sequence-specific DNA binding"/>
    <property type="evidence" value="ECO:0007669"/>
    <property type="project" value="InterPro"/>
</dbReference>
<keyword evidence="4" id="KW-0812">Transmembrane</keyword>
<proteinExistence type="predicted"/>
<feature type="transmembrane region" description="Helical" evidence="4">
    <location>
        <begin position="185"/>
        <end position="203"/>
    </location>
</feature>
<dbReference type="PANTHER" id="PTHR43280:SF29">
    <property type="entry name" value="ARAC-FAMILY TRANSCRIPTIONAL REGULATOR"/>
    <property type="match status" value="1"/>
</dbReference>
<dbReference type="PROSITE" id="PS00041">
    <property type="entry name" value="HTH_ARAC_FAMILY_1"/>
    <property type="match status" value="1"/>
</dbReference>
<evidence type="ECO:0000256" key="2">
    <source>
        <dbReference type="ARBA" id="ARBA00023125"/>
    </source>
</evidence>
<dbReference type="SUPFAM" id="SSF46689">
    <property type="entry name" value="Homeodomain-like"/>
    <property type="match status" value="1"/>
</dbReference>
<feature type="domain" description="HTH araC/xylS-type" evidence="5">
    <location>
        <begin position="234"/>
        <end position="339"/>
    </location>
</feature>
<dbReference type="PATRIC" id="fig|1129367.4.peg.1878"/>
<name>A0A0F6ADT6_9GAMM</name>
<dbReference type="Proteomes" id="UP000033434">
    <property type="component" value="Unassembled WGS sequence"/>
</dbReference>
<keyword evidence="3" id="KW-0804">Transcription</keyword>
<feature type="transmembrane region" description="Helical" evidence="4">
    <location>
        <begin position="12"/>
        <end position="29"/>
    </location>
</feature>
<protein>
    <recommendedName>
        <fullName evidence="5">HTH araC/xylS-type domain-containing protein</fullName>
    </recommendedName>
</protein>
<accession>A0A0F6ADT6</accession>
<dbReference type="InterPro" id="IPR018060">
    <property type="entry name" value="HTH_AraC"/>
</dbReference>
<feature type="transmembrane region" description="Helical" evidence="4">
    <location>
        <begin position="151"/>
        <end position="173"/>
    </location>
</feature>
<dbReference type="SMART" id="SM00342">
    <property type="entry name" value="HTH_ARAC"/>
    <property type="match status" value="1"/>
</dbReference>
<reference evidence="6 7" key="1">
    <citation type="journal article" date="2015" name="BMC Genomics">
        <title>Genome mining reveals unlocked bioactive potential of marine Gram-negative bacteria.</title>
        <authorList>
            <person name="Machado H."/>
            <person name="Sonnenschein E.C."/>
            <person name="Melchiorsen J."/>
            <person name="Gram L."/>
        </authorList>
    </citation>
    <scope>NUCLEOTIDE SEQUENCE [LARGE SCALE GENOMIC DNA]</scope>
    <source>
        <strain evidence="6 7">S4054</strain>
    </source>
</reference>
<keyword evidence="2" id="KW-0238">DNA-binding</keyword>
<dbReference type="EMBL" id="AUXW01000138">
    <property type="protein sequence ID" value="KKE84318.1"/>
    <property type="molecule type" value="Genomic_DNA"/>
</dbReference>
<organism evidence="6 7">
    <name type="scientific">Pseudoalteromonas luteoviolacea S4054</name>
    <dbReference type="NCBI Taxonomy" id="1129367"/>
    <lineage>
        <taxon>Bacteria</taxon>
        <taxon>Pseudomonadati</taxon>
        <taxon>Pseudomonadota</taxon>
        <taxon>Gammaproteobacteria</taxon>
        <taxon>Alteromonadales</taxon>
        <taxon>Pseudoalteromonadaceae</taxon>
        <taxon>Pseudoalteromonas</taxon>
    </lineage>
</organism>
<dbReference type="AlphaFoldDB" id="A0A0F6ADT6"/>
<evidence type="ECO:0000256" key="3">
    <source>
        <dbReference type="ARBA" id="ARBA00023163"/>
    </source>
</evidence>
<dbReference type="RefSeq" id="WP_046355570.1">
    <property type="nucleotide sequence ID" value="NZ_AUXW01000138.1"/>
</dbReference>
<feature type="transmembrane region" description="Helical" evidence="4">
    <location>
        <begin position="64"/>
        <end position="82"/>
    </location>
</feature>
<dbReference type="InterPro" id="IPR020449">
    <property type="entry name" value="Tscrpt_reg_AraC-type_HTH"/>
</dbReference>
<dbReference type="Pfam" id="PF12833">
    <property type="entry name" value="HTH_18"/>
    <property type="match status" value="1"/>
</dbReference>
<feature type="transmembrane region" description="Helical" evidence="4">
    <location>
        <begin position="103"/>
        <end position="131"/>
    </location>
</feature>
<evidence type="ECO:0000313" key="7">
    <source>
        <dbReference type="Proteomes" id="UP000033434"/>
    </source>
</evidence>
<dbReference type="PANTHER" id="PTHR43280">
    <property type="entry name" value="ARAC-FAMILY TRANSCRIPTIONAL REGULATOR"/>
    <property type="match status" value="1"/>
</dbReference>
<dbReference type="PRINTS" id="PR00032">
    <property type="entry name" value="HTHARAC"/>
</dbReference>
<comment type="caution">
    <text evidence="6">The sequence shown here is derived from an EMBL/GenBank/DDBJ whole genome shotgun (WGS) entry which is preliminary data.</text>
</comment>
<sequence length="361" mass="41806">MFELVTDVIRNFYILSLVLGCIVCLLLFLSKTKTFACSLISIWILLFVTELTQVAFVMTDMMTYTSFISFDAFYGLVFYFYVRFHVEAKKVSFEDVFHTLPICASYLFSMTWEFCFGVVCALSYAIYIVYYLNQHQPTLRIEVTNQQYDNYTWLVVMARFQLICWCLVLFLLSVNDIFSVPVSKLIALASYVPMSFWLFYLSYFNQIKPLYVQGNVSQLGVSPQLHKSQCKSYEHIIRQLNSSMHSDKLFLNPQLSISELAKHINSTSAEVSCTLNTHLNMNFYDFVNRYRVDEAKLLLCKTQHKVLAVAFDAGFNSKSTFNKLFKSYTGLTPSQFRKEACGLFHDDTQRSAKSLSHLLVE</sequence>
<evidence type="ECO:0000256" key="4">
    <source>
        <dbReference type="SAM" id="Phobius"/>
    </source>
</evidence>
<keyword evidence="4" id="KW-1133">Transmembrane helix</keyword>
<dbReference type="PROSITE" id="PS01124">
    <property type="entry name" value="HTH_ARAC_FAMILY_2"/>
    <property type="match status" value="1"/>
</dbReference>
<evidence type="ECO:0000256" key="1">
    <source>
        <dbReference type="ARBA" id="ARBA00023015"/>
    </source>
</evidence>
<dbReference type="GO" id="GO:0003700">
    <property type="term" value="F:DNA-binding transcription factor activity"/>
    <property type="evidence" value="ECO:0007669"/>
    <property type="project" value="InterPro"/>
</dbReference>
<evidence type="ECO:0000313" key="6">
    <source>
        <dbReference type="EMBL" id="KKE84318.1"/>
    </source>
</evidence>
<gene>
    <name evidence="6" type="ORF">N479_10485</name>
</gene>
<dbReference type="InterPro" id="IPR009057">
    <property type="entry name" value="Homeodomain-like_sf"/>
</dbReference>
<dbReference type="Gene3D" id="1.10.10.60">
    <property type="entry name" value="Homeodomain-like"/>
    <property type="match status" value="2"/>
</dbReference>